<dbReference type="Pfam" id="PF01263">
    <property type="entry name" value="Aldose_epim"/>
    <property type="match status" value="1"/>
</dbReference>
<name>A0A2T4ZE56_9HYPH</name>
<comment type="caution">
    <text evidence="1">The sequence shown here is derived from an EMBL/GenBank/DDBJ whole genome shotgun (WGS) entry which is preliminary data.</text>
</comment>
<dbReference type="GO" id="GO:0005975">
    <property type="term" value="P:carbohydrate metabolic process"/>
    <property type="evidence" value="ECO:0007669"/>
    <property type="project" value="InterPro"/>
</dbReference>
<dbReference type="InterPro" id="IPR014718">
    <property type="entry name" value="GH-type_carb-bd"/>
</dbReference>
<protein>
    <submittedName>
        <fullName evidence="1">Galactose mutarotase-like enzyme</fullName>
    </submittedName>
</protein>
<dbReference type="AlphaFoldDB" id="A0A2T4ZE56"/>
<dbReference type="Gene3D" id="2.70.98.10">
    <property type="match status" value="1"/>
</dbReference>
<evidence type="ECO:0000313" key="2">
    <source>
        <dbReference type="Proteomes" id="UP000241808"/>
    </source>
</evidence>
<dbReference type="InterPro" id="IPR008183">
    <property type="entry name" value="Aldose_1/G6P_1-epimerase"/>
</dbReference>
<sequence length="291" mass="31359">MTITLAHGNQSAVVSPRGAELTAWRARGHDLLWPGDAAWWDRSAPILFPIVGWARDGRIRVDGVERPMGVHGFAASKTFAVIAQDAGSCTLELSDDAGTRAAYPFAFRLTVTHRLTEAGLVTDLAVTNPGDRPLPYAFGVHPGFRWPLTGADRTGHRVVFTEREEPSVPVITPGGLFSAERRPVAFDGITLPLDDAVFAQEALCFLNARSRAWRLESPGGVLRMEVEGLPHLALWSKPGAPFVCLEAWSGHGDPVGFSGELQDKPSIRRLAPGATDRARVSLAFTPSPAKA</sequence>
<dbReference type="RefSeq" id="WP_108175789.1">
    <property type="nucleotide sequence ID" value="NZ_PZZL01000003.1"/>
</dbReference>
<organism evidence="1 2">
    <name type="scientific">Phreatobacter oligotrophus</name>
    <dbReference type="NCBI Taxonomy" id="1122261"/>
    <lineage>
        <taxon>Bacteria</taxon>
        <taxon>Pseudomonadati</taxon>
        <taxon>Pseudomonadota</taxon>
        <taxon>Alphaproteobacteria</taxon>
        <taxon>Hyphomicrobiales</taxon>
        <taxon>Phreatobacteraceae</taxon>
        <taxon>Phreatobacter</taxon>
    </lineage>
</organism>
<evidence type="ECO:0000313" key="1">
    <source>
        <dbReference type="EMBL" id="PTM60186.1"/>
    </source>
</evidence>
<reference evidence="1 2" key="1">
    <citation type="submission" date="2018-04" db="EMBL/GenBank/DDBJ databases">
        <title>Genomic Encyclopedia of Archaeal and Bacterial Type Strains, Phase II (KMG-II): from individual species to whole genera.</title>
        <authorList>
            <person name="Goeker M."/>
        </authorList>
    </citation>
    <scope>NUCLEOTIDE SEQUENCE [LARGE SCALE GENOMIC DNA]</scope>
    <source>
        <strain evidence="1 2">DSM 25521</strain>
    </source>
</reference>
<dbReference type="EMBL" id="PZZL01000003">
    <property type="protein sequence ID" value="PTM60186.1"/>
    <property type="molecule type" value="Genomic_DNA"/>
</dbReference>
<dbReference type="OrthoDB" id="9795355at2"/>
<dbReference type="Proteomes" id="UP000241808">
    <property type="component" value="Unassembled WGS sequence"/>
</dbReference>
<dbReference type="SUPFAM" id="SSF74650">
    <property type="entry name" value="Galactose mutarotase-like"/>
    <property type="match status" value="1"/>
</dbReference>
<dbReference type="CDD" id="cd09024">
    <property type="entry name" value="Aldose_epim_lacX"/>
    <property type="match status" value="1"/>
</dbReference>
<dbReference type="InterPro" id="IPR037481">
    <property type="entry name" value="LacX"/>
</dbReference>
<keyword evidence="2" id="KW-1185">Reference proteome</keyword>
<dbReference type="GO" id="GO:0016853">
    <property type="term" value="F:isomerase activity"/>
    <property type="evidence" value="ECO:0007669"/>
    <property type="project" value="InterPro"/>
</dbReference>
<proteinExistence type="predicted"/>
<dbReference type="GO" id="GO:0030246">
    <property type="term" value="F:carbohydrate binding"/>
    <property type="evidence" value="ECO:0007669"/>
    <property type="project" value="InterPro"/>
</dbReference>
<dbReference type="InterPro" id="IPR011013">
    <property type="entry name" value="Gal_mutarotase_sf_dom"/>
</dbReference>
<accession>A0A2T4ZE56</accession>
<gene>
    <name evidence="1" type="ORF">C8P69_103114</name>
</gene>